<dbReference type="PANTHER" id="PTHR37293">
    <property type="entry name" value="PHAGE REPLICATION PROTEIN-RELATED"/>
    <property type="match status" value="1"/>
</dbReference>
<comment type="caution">
    <text evidence="3">The sequence shown here is derived from an EMBL/GenBank/DDBJ whole genome shotgun (WGS) entry which is preliminary data.</text>
</comment>
<dbReference type="InterPro" id="IPR034829">
    <property type="entry name" value="DnaD-like_sf"/>
</dbReference>
<evidence type="ECO:0000313" key="3">
    <source>
        <dbReference type="EMBL" id="MCY6371243.1"/>
    </source>
</evidence>
<dbReference type="Pfam" id="PF07261">
    <property type="entry name" value="DnaB_2"/>
    <property type="match status" value="1"/>
</dbReference>
<gene>
    <name evidence="3" type="ORF">OXH55_11405</name>
</gene>
<reference evidence="3" key="1">
    <citation type="submission" date="2022-12" db="EMBL/GenBank/DDBJ databases">
        <authorList>
            <person name="Wang J."/>
        </authorList>
    </citation>
    <scope>NUCLEOTIDE SEQUENCE</scope>
    <source>
        <strain evidence="3">HY-42-06</strain>
    </source>
</reference>
<dbReference type="PANTHER" id="PTHR37293:SF5">
    <property type="entry name" value="DNA REPLICATION PROTEIN"/>
    <property type="match status" value="1"/>
</dbReference>
<sequence length="356" mass="41656">MVAKYRQLHTDFWNDGFVLDLTPEEKYFYLYLMTNPNTAQCGIYELPKRIMETHTGYNRETVDKLLQRFKEYGKIDYCDETKEIMIINWIKYNQPNNTNAVKCVNKELKNIKNIRFISTFYKQCVHQQLNVENVFEGIEDILQGAYEGIPSPYQGAYKGLGRGCFEKDDDNMYVRSESEESQGVTGFNKPLIRGLQGAYKGLTSNKVISNKEVVINNEEEVVSNEGKEGAAAEHDFKHVIIIFKNNIHTPTSIEYEKLIEWSRVLSCDVVVMAIEEAVNYNVRNMSYIERILFAWQAKGINTLEKVRSYQREWDKKKKAIQNKGSGFDYMNQREYDYKELEIKLLGWDKEMEDKKG</sequence>
<name>A0ABT4CQA4_9CLOT</name>
<accession>A0ABT4CQA4</accession>
<organism evidence="3 4">
    <name type="scientific">Clostridium ganghwense</name>
    <dbReference type="NCBI Taxonomy" id="312089"/>
    <lineage>
        <taxon>Bacteria</taxon>
        <taxon>Bacillati</taxon>
        <taxon>Bacillota</taxon>
        <taxon>Clostridia</taxon>
        <taxon>Eubacteriales</taxon>
        <taxon>Clostridiaceae</taxon>
        <taxon>Clostridium</taxon>
    </lineage>
</organism>
<dbReference type="NCBIfam" id="TIGR01446">
    <property type="entry name" value="DnaD_dom"/>
    <property type="match status" value="1"/>
</dbReference>
<proteinExistence type="inferred from homology"/>
<dbReference type="EMBL" id="JAPQES010000004">
    <property type="protein sequence ID" value="MCY6371243.1"/>
    <property type="molecule type" value="Genomic_DNA"/>
</dbReference>
<dbReference type="InterPro" id="IPR053162">
    <property type="entry name" value="DnaD"/>
</dbReference>
<feature type="domain" description="DnaB/C C-terminal" evidence="2">
    <location>
        <begin position="242"/>
        <end position="310"/>
    </location>
</feature>
<evidence type="ECO:0000259" key="2">
    <source>
        <dbReference type="Pfam" id="PF07261"/>
    </source>
</evidence>
<protein>
    <submittedName>
        <fullName evidence="3">DnaD domain protein</fullName>
    </submittedName>
</protein>
<dbReference type="Proteomes" id="UP001079657">
    <property type="component" value="Unassembled WGS sequence"/>
</dbReference>
<evidence type="ECO:0000256" key="1">
    <source>
        <dbReference type="ARBA" id="ARBA00093462"/>
    </source>
</evidence>
<dbReference type="InterPro" id="IPR006343">
    <property type="entry name" value="DnaB/C_C"/>
</dbReference>
<dbReference type="SUPFAM" id="SSF158499">
    <property type="entry name" value="DnaD domain-like"/>
    <property type="match status" value="1"/>
</dbReference>
<comment type="similarity">
    <text evidence="1">Belongs to the DnaB/DnaD family.</text>
</comment>
<keyword evidence="4" id="KW-1185">Reference proteome</keyword>
<dbReference type="Gene3D" id="1.10.10.630">
    <property type="entry name" value="DnaD domain-like"/>
    <property type="match status" value="1"/>
</dbReference>
<evidence type="ECO:0000313" key="4">
    <source>
        <dbReference type="Proteomes" id="UP001079657"/>
    </source>
</evidence>